<dbReference type="Gene3D" id="3.40.50.1220">
    <property type="entry name" value="TPP-binding domain"/>
    <property type="match status" value="1"/>
</dbReference>
<evidence type="ECO:0000256" key="2">
    <source>
        <dbReference type="ARBA" id="ARBA00001964"/>
    </source>
</evidence>
<organism evidence="12 13">
    <name type="scientific">Halomonas stenophila</name>
    <dbReference type="NCBI Taxonomy" id="795312"/>
    <lineage>
        <taxon>Bacteria</taxon>
        <taxon>Pseudomonadati</taxon>
        <taxon>Pseudomonadota</taxon>
        <taxon>Gammaproteobacteria</taxon>
        <taxon>Oceanospirillales</taxon>
        <taxon>Halomonadaceae</taxon>
        <taxon>Halomonas</taxon>
    </lineage>
</organism>
<dbReference type="Proteomes" id="UP000518892">
    <property type="component" value="Unassembled WGS sequence"/>
</dbReference>
<reference evidence="12 13" key="1">
    <citation type="submission" date="2020-08" db="EMBL/GenBank/DDBJ databases">
        <title>Genomic Encyclopedia of Type Strains, Phase III (KMG-III): the genomes of soil and plant-associated and newly described type strains.</title>
        <authorList>
            <person name="Whitman W."/>
        </authorList>
    </citation>
    <scope>NUCLEOTIDE SEQUENCE [LARGE SCALE GENOMIC DNA]</scope>
    <source>
        <strain evidence="12 13">CECT 7744</strain>
    </source>
</reference>
<dbReference type="GO" id="GO:0005829">
    <property type="term" value="C:cytosol"/>
    <property type="evidence" value="ECO:0007669"/>
    <property type="project" value="TreeGrafter"/>
</dbReference>
<dbReference type="GO" id="GO:0046872">
    <property type="term" value="F:metal ion binding"/>
    <property type="evidence" value="ECO:0007669"/>
    <property type="project" value="UniProtKB-KW"/>
</dbReference>
<evidence type="ECO:0000256" key="6">
    <source>
        <dbReference type="ARBA" id="ARBA00022842"/>
    </source>
</evidence>
<dbReference type="InterPro" id="IPR012110">
    <property type="entry name" value="PDC/IPDC-like"/>
</dbReference>
<comment type="cofactor">
    <cofactor evidence="9">
        <name>Mg(2+)</name>
        <dbReference type="ChEBI" id="CHEBI:18420"/>
    </cofactor>
    <text evidence="9">Binds 1 Mg(2+) per subunit.</text>
</comment>
<feature type="domain" description="Thiamine pyrophosphate enzyme N-terminal TPP-binding" evidence="11">
    <location>
        <begin position="6"/>
        <end position="112"/>
    </location>
</feature>
<dbReference type="EMBL" id="JACHXR010000025">
    <property type="protein sequence ID" value="MBB3233139.1"/>
    <property type="molecule type" value="Genomic_DNA"/>
</dbReference>
<sequence>MERDITVAQYLKLRLEQQGLQHMFGVAGNYTAPLLDTILADECSPLRHIESNANELCAGYAADAYGRLKGFAAVYVTYSVGAFSILNAIAGSFVERVPVLLINGAPTNKEDSIEKHTGLLYSHTTGYQFVDINMFRPVTVAAERITNARQATYQIDSVITAMLTEHRPGYLEVCEDVWRAPCRAPVEPLKSGRDDICTVSSVDDAVTATMKRLVAAKQAIVWAGIELQRFGLQDTFARLMDVLNKTLASSEQPIRFVTSAWSKSVLSERNQYFEGCYTLTKEEIDTLIGTDGVLLGVGANTIGKDTGNQNIRGDRTVLACDNSLFIGAGFYPGVDLKSFMVKLIQALEQQAASRHLMDLRIQQAEPVQFATVQAMGDGSVQLGYDSFFGALGEWLTQEEVLVVDAGFSLIAAQSVRIPAQNGFVAQAAWLSIGYSVAAATGVKCACPDNRAVVVVGDGAFQETCQAVSDHHAHGQNTVVFVLANGIYGIEQKLVNPNPFRKGSHKQEYPDPLLNSVYDYNDLPAWRYSKLVDVVGGTGKRVGNLDELTSVLHEIRKNPNENYVVEVPLNKLDLPSAVASGIDSAVGEDEIDHPGWPPANIF</sequence>
<evidence type="ECO:0000256" key="1">
    <source>
        <dbReference type="ARBA" id="ARBA00001920"/>
    </source>
</evidence>
<dbReference type="GO" id="GO:0004737">
    <property type="term" value="F:pyruvate decarboxylase activity"/>
    <property type="evidence" value="ECO:0007669"/>
    <property type="project" value="TreeGrafter"/>
</dbReference>
<dbReference type="RefSeq" id="WP_183385547.1">
    <property type="nucleotide sequence ID" value="NZ_JACHXR010000025.1"/>
</dbReference>
<dbReference type="SUPFAM" id="SSF52467">
    <property type="entry name" value="DHS-like NAD/FAD-binding domain"/>
    <property type="match status" value="1"/>
</dbReference>
<dbReference type="PIRSF" id="PIRSF036565">
    <property type="entry name" value="Pyruvt_ip_decrb"/>
    <property type="match status" value="1"/>
</dbReference>
<evidence type="ECO:0000259" key="11">
    <source>
        <dbReference type="Pfam" id="PF02776"/>
    </source>
</evidence>
<dbReference type="InterPro" id="IPR011766">
    <property type="entry name" value="TPP_enzyme_TPP-bd"/>
</dbReference>
<comment type="similarity">
    <text evidence="3">Belongs to the TPP enzyme family.</text>
</comment>
<accession>A0A7W5HN47</accession>
<dbReference type="PANTHER" id="PTHR43452">
    <property type="entry name" value="PYRUVATE DECARBOXYLASE"/>
    <property type="match status" value="1"/>
</dbReference>
<dbReference type="GO" id="GO:0047434">
    <property type="term" value="F:indolepyruvate decarboxylase activity"/>
    <property type="evidence" value="ECO:0007669"/>
    <property type="project" value="UniProtKB-EC"/>
</dbReference>
<dbReference type="PANTHER" id="PTHR43452:SF30">
    <property type="entry name" value="PYRUVATE DECARBOXYLASE ISOZYME 1-RELATED"/>
    <property type="match status" value="1"/>
</dbReference>
<comment type="cofactor">
    <cofactor evidence="2">
        <name>thiamine diphosphate</name>
        <dbReference type="ChEBI" id="CHEBI:58937"/>
    </cofactor>
</comment>
<proteinExistence type="inferred from homology"/>
<evidence type="ECO:0000256" key="9">
    <source>
        <dbReference type="PIRSR" id="PIRSR036565-2"/>
    </source>
</evidence>
<dbReference type="Gene3D" id="3.40.50.970">
    <property type="match status" value="2"/>
</dbReference>
<dbReference type="InterPro" id="IPR029061">
    <property type="entry name" value="THDP-binding"/>
</dbReference>
<evidence type="ECO:0000256" key="3">
    <source>
        <dbReference type="ARBA" id="ARBA00007812"/>
    </source>
</evidence>
<evidence type="ECO:0000256" key="5">
    <source>
        <dbReference type="ARBA" id="ARBA00022793"/>
    </source>
</evidence>
<feature type="binding site" evidence="9">
    <location>
        <position position="484"/>
    </location>
    <ligand>
        <name>Mg(2+)</name>
        <dbReference type="ChEBI" id="CHEBI:18420"/>
    </ligand>
</feature>
<name>A0A7W5HN47_9GAMM</name>
<dbReference type="CDD" id="cd07038">
    <property type="entry name" value="TPP_PYR_PDC_IPDC_like"/>
    <property type="match status" value="1"/>
</dbReference>
<keyword evidence="4 9" id="KW-0479">Metal-binding</keyword>
<evidence type="ECO:0000259" key="10">
    <source>
        <dbReference type="Pfam" id="PF02775"/>
    </source>
</evidence>
<evidence type="ECO:0000256" key="7">
    <source>
        <dbReference type="ARBA" id="ARBA00023052"/>
    </source>
</evidence>
<keyword evidence="5" id="KW-0210">Decarboxylase</keyword>
<protein>
    <submittedName>
        <fullName evidence="12">Indolepyruvate decarboxylase</fullName>
        <ecNumber evidence="12">4.1.1.74</ecNumber>
    </submittedName>
</protein>
<comment type="caution">
    <text evidence="12">The sequence shown here is derived from an EMBL/GenBank/DDBJ whole genome shotgun (WGS) entry which is preliminary data.</text>
</comment>
<comment type="cofactor">
    <cofactor evidence="1">
        <name>a metal cation</name>
        <dbReference type="ChEBI" id="CHEBI:25213"/>
    </cofactor>
</comment>
<keyword evidence="6 9" id="KW-0460">Magnesium</keyword>
<dbReference type="GO" id="GO:0030976">
    <property type="term" value="F:thiamine pyrophosphate binding"/>
    <property type="evidence" value="ECO:0007669"/>
    <property type="project" value="InterPro"/>
</dbReference>
<dbReference type="InterPro" id="IPR047213">
    <property type="entry name" value="TPP_PYR_PDC_IPDC-like"/>
</dbReference>
<keyword evidence="12" id="KW-0670">Pyruvate</keyword>
<dbReference type="InterPro" id="IPR029035">
    <property type="entry name" value="DHS-like_NAD/FAD-binding_dom"/>
</dbReference>
<keyword evidence="8 12" id="KW-0456">Lyase</keyword>
<dbReference type="Pfam" id="PF02775">
    <property type="entry name" value="TPP_enzyme_C"/>
    <property type="match status" value="1"/>
</dbReference>
<feature type="binding site" evidence="9">
    <location>
        <position position="457"/>
    </location>
    <ligand>
        <name>Mg(2+)</name>
        <dbReference type="ChEBI" id="CHEBI:18420"/>
    </ligand>
</feature>
<gene>
    <name evidence="12" type="ORF">FHR97_004022</name>
</gene>
<keyword evidence="13" id="KW-1185">Reference proteome</keyword>
<dbReference type="Pfam" id="PF02776">
    <property type="entry name" value="TPP_enzyme_N"/>
    <property type="match status" value="1"/>
</dbReference>
<evidence type="ECO:0000313" key="13">
    <source>
        <dbReference type="Proteomes" id="UP000518892"/>
    </source>
</evidence>
<dbReference type="EC" id="4.1.1.74" evidence="12"/>
<dbReference type="GO" id="GO:0000949">
    <property type="term" value="P:aromatic amino acid family catabolic process to alcohol via Ehrlich pathway"/>
    <property type="evidence" value="ECO:0007669"/>
    <property type="project" value="TreeGrafter"/>
</dbReference>
<dbReference type="InterPro" id="IPR012001">
    <property type="entry name" value="Thiamin_PyroP_enz_TPP-bd_dom"/>
</dbReference>
<dbReference type="SUPFAM" id="SSF52518">
    <property type="entry name" value="Thiamin diphosphate-binding fold (THDP-binding)"/>
    <property type="match status" value="2"/>
</dbReference>
<evidence type="ECO:0000256" key="8">
    <source>
        <dbReference type="ARBA" id="ARBA00023239"/>
    </source>
</evidence>
<evidence type="ECO:0000313" key="12">
    <source>
        <dbReference type="EMBL" id="MBB3233139.1"/>
    </source>
</evidence>
<dbReference type="AlphaFoldDB" id="A0A7W5HN47"/>
<keyword evidence="7" id="KW-0786">Thiamine pyrophosphate</keyword>
<evidence type="ECO:0000256" key="4">
    <source>
        <dbReference type="ARBA" id="ARBA00022723"/>
    </source>
</evidence>
<feature type="domain" description="Thiamine pyrophosphate enzyme TPP-binding" evidence="10">
    <location>
        <begin position="408"/>
        <end position="557"/>
    </location>
</feature>